<dbReference type="Proteomes" id="UP001500954">
    <property type="component" value="Unassembled WGS sequence"/>
</dbReference>
<organism evidence="1 2">
    <name type="scientific">Snuella lapsa</name>
    <dbReference type="NCBI Taxonomy" id="870481"/>
    <lineage>
        <taxon>Bacteria</taxon>
        <taxon>Pseudomonadati</taxon>
        <taxon>Bacteroidota</taxon>
        <taxon>Flavobacteriia</taxon>
        <taxon>Flavobacteriales</taxon>
        <taxon>Flavobacteriaceae</taxon>
        <taxon>Snuella</taxon>
    </lineage>
</organism>
<comment type="caution">
    <text evidence="1">The sequence shown here is derived from an EMBL/GenBank/DDBJ whole genome shotgun (WGS) entry which is preliminary data.</text>
</comment>
<protein>
    <submittedName>
        <fullName evidence="1">Uncharacterized protein</fullName>
    </submittedName>
</protein>
<keyword evidence="2" id="KW-1185">Reference proteome</keyword>
<name>A0ABP6X4M0_9FLAO</name>
<evidence type="ECO:0000313" key="1">
    <source>
        <dbReference type="EMBL" id="GAA3560903.1"/>
    </source>
</evidence>
<dbReference type="EMBL" id="BAABCY010000031">
    <property type="protein sequence ID" value="GAA3560903.1"/>
    <property type="molecule type" value="Genomic_DNA"/>
</dbReference>
<accession>A0ABP6X4M0</accession>
<gene>
    <name evidence="1" type="ORF">GCM10022395_09500</name>
</gene>
<sequence>MCLDSSMVSLRKFIRKNNFKDKVIVLTSYTREGDVVLFHRLHQIDVYSIIENEITLPIKMKRNHICLFWIPL</sequence>
<evidence type="ECO:0000313" key="2">
    <source>
        <dbReference type="Proteomes" id="UP001500954"/>
    </source>
</evidence>
<reference evidence="2" key="1">
    <citation type="journal article" date="2019" name="Int. J. Syst. Evol. Microbiol.">
        <title>The Global Catalogue of Microorganisms (GCM) 10K type strain sequencing project: providing services to taxonomists for standard genome sequencing and annotation.</title>
        <authorList>
            <consortium name="The Broad Institute Genomics Platform"/>
            <consortium name="The Broad Institute Genome Sequencing Center for Infectious Disease"/>
            <person name="Wu L."/>
            <person name="Ma J."/>
        </authorList>
    </citation>
    <scope>NUCLEOTIDE SEQUENCE [LARGE SCALE GENOMIC DNA]</scope>
    <source>
        <strain evidence="2">JCM 17111</strain>
    </source>
</reference>
<proteinExistence type="predicted"/>